<keyword evidence="1" id="KW-0645">Protease</keyword>
<sequence length="383" mass="42792">MMNRLRDWHLPLLLAALLTGCSHLGYYAQAISGHLEVMRAAIPISDLIVDPASDPRLRQQLAEVQAIRDFASRELGLPDNDSYRAYADLGRPYVVWNVFAAPEFSLHARRWCLLVVGCVSYRGYYDRRDAEQLAAELRQQGYETFVGGVPAYSTLGYFDDPVLNTFLRFGPLDVARTVFHELAHQLVFVAGDTRFNESFATAVENEGLRRWLARHATPEQRAAFAVQRARKAAFMALLRDYGKRFQALYESPRSLSELRVAKAGLLATLRRDYAGLKVVWGGYAGYDAFFGDDPNNATFASLSLYSELVPAFEVLLARQNHDLPQFYRQVASLAALGDEARQDRLQALLAASGQTRQEPSDVAVGVMEDSLRLADRACSGCPQ</sequence>
<dbReference type="EMBL" id="JADJMH010000001">
    <property type="protein sequence ID" value="MBK7673303.1"/>
    <property type="molecule type" value="Genomic_DNA"/>
</dbReference>
<evidence type="ECO:0000313" key="2">
    <source>
        <dbReference type="Proteomes" id="UP000697998"/>
    </source>
</evidence>
<comment type="caution">
    <text evidence="1">The sequence shown here is derived from an EMBL/GenBank/DDBJ whole genome shotgun (WGS) entry which is preliminary data.</text>
</comment>
<dbReference type="Pfam" id="PF10023">
    <property type="entry name" value="Aminopep"/>
    <property type="match status" value="1"/>
</dbReference>
<dbReference type="GO" id="GO:0004177">
    <property type="term" value="F:aminopeptidase activity"/>
    <property type="evidence" value="ECO:0007669"/>
    <property type="project" value="UniProtKB-KW"/>
</dbReference>
<dbReference type="PROSITE" id="PS51257">
    <property type="entry name" value="PROKAR_LIPOPROTEIN"/>
    <property type="match status" value="1"/>
</dbReference>
<dbReference type="PIRSF" id="PIRSF029285">
    <property type="entry name" value="Aminopept"/>
    <property type="match status" value="1"/>
</dbReference>
<evidence type="ECO:0000313" key="1">
    <source>
        <dbReference type="EMBL" id="MBK7673303.1"/>
    </source>
</evidence>
<name>A0A935PVN5_9PROT</name>
<proteinExistence type="predicted"/>
<protein>
    <submittedName>
        <fullName evidence="1">Aminopeptidase</fullName>
    </submittedName>
</protein>
<keyword evidence="1" id="KW-0031">Aminopeptidase</keyword>
<dbReference type="AlphaFoldDB" id="A0A935PVN5"/>
<keyword evidence="1" id="KW-0378">Hydrolase</keyword>
<dbReference type="Proteomes" id="UP000697998">
    <property type="component" value="Unassembled WGS sequence"/>
</dbReference>
<accession>A0A935PVN5</accession>
<reference evidence="1 2" key="1">
    <citation type="submission" date="2020-10" db="EMBL/GenBank/DDBJ databases">
        <title>Connecting structure to function with the recovery of over 1000 high-quality activated sludge metagenome-assembled genomes encoding full-length rRNA genes using long-read sequencing.</title>
        <authorList>
            <person name="Singleton C.M."/>
            <person name="Petriglieri F."/>
            <person name="Kristensen J.M."/>
            <person name="Kirkegaard R.H."/>
            <person name="Michaelsen T.Y."/>
            <person name="Andersen M.H."/>
            <person name="Karst S.M."/>
            <person name="Dueholm M.S."/>
            <person name="Nielsen P.H."/>
            <person name="Albertsen M."/>
        </authorList>
    </citation>
    <scope>NUCLEOTIDE SEQUENCE [LARGE SCALE GENOMIC DNA]</scope>
    <source>
        <strain evidence="1">EsbW_18-Q3-R4-48_BATAC.285</strain>
    </source>
</reference>
<dbReference type="InterPro" id="IPR014553">
    <property type="entry name" value="Aminopept"/>
</dbReference>
<organism evidence="1 2">
    <name type="scientific">Candidatus Accumulibacter proximus</name>
    <dbReference type="NCBI Taxonomy" id="2954385"/>
    <lineage>
        <taxon>Bacteria</taxon>
        <taxon>Pseudomonadati</taxon>
        <taxon>Pseudomonadota</taxon>
        <taxon>Betaproteobacteria</taxon>
        <taxon>Candidatus Accumulibacter</taxon>
    </lineage>
</organism>
<gene>
    <name evidence="1" type="ORF">IPJ27_00235</name>
</gene>